<dbReference type="GO" id="GO:0006446">
    <property type="term" value="P:regulation of translational initiation"/>
    <property type="evidence" value="ECO:0007669"/>
    <property type="project" value="TreeGrafter"/>
</dbReference>
<dbReference type="InterPro" id="IPR015269">
    <property type="entry name" value="UPF0029_Impact_C"/>
</dbReference>
<dbReference type="Pfam" id="PF01205">
    <property type="entry name" value="Impact_N"/>
    <property type="match status" value="1"/>
</dbReference>
<protein>
    <submittedName>
        <fullName evidence="4">IMPACT family protein</fullName>
    </submittedName>
</protein>
<dbReference type="EMBL" id="AAZDVE040000006">
    <property type="protein sequence ID" value="EMP9432123.1"/>
    <property type="molecule type" value="Genomic_DNA"/>
</dbReference>
<dbReference type="InterPro" id="IPR036956">
    <property type="entry name" value="Impact_N_sf"/>
</dbReference>
<dbReference type="NCBIfam" id="NF008600">
    <property type="entry name" value="PRK11568.1"/>
    <property type="match status" value="1"/>
</dbReference>
<dbReference type="AlphaFoldDB" id="A0AAI9HYK0"/>
<dbReference type="InterPro" id="IPR020569">
    <property type="entry name" value="UPF0029_Impact_CS"/>
</dbReference>
<evidence type="ECO:0000259" key="2">
    <source>
        <dbReference type="Pfam" id="PF01205"/>
    </source>
</evidence>
<dbReference type="EMBL" id="JAGSRH010000035">
    <property type="protein sequence ID" value="MER5078646.1"/>
    <property type="molecule type" value="Genomic_DNA"/>
</dbReference>
<dbReference type="InterPro" id="IPR001498">
    <property type="entry name" value="Impact_N"/>
</dbReference>
<reference evidence="4" key="2">
    <citation type="submission" date="2024-02" db="EMBL/GenBank/DDBJ databases">
        <authorList>
            <consortium name="Clinical and Environmental Microbiology Branch: Whole genome sequencing antimicrobial resistance pathogens in the healthcare setting"/>
        </authorList>
    </citation>
    <scope>NUCLEOTIDE SEQUENCE</scope>
    <source>
        <strain evidence="4">2020GO-00142</strain>
    </source>
</reference>
<reference evidence="5 6" key="1">
    <citation type="submission" date="2021-04" db="EMBL/GenBank/DDBJ databases">
        <title>Determining the burden of carbapenem-resistant Enterobacterales from a tertiary public heath setting in Bangladesh: a clinical, epidemiological, and molecular study.</title>
        <authorList>
            <person name="Farzana R."/>
            <person name="Walsh T.R."/>
        </authorList>
    </citation>
    <scope>NUCLEOTIDE SEQUENCE [LARGE SCALE GENOMIC DNA]</scope>
    <source>
        <strain evidence="6">dmpro_s316</strain>
        <strain evidence="5">Dmpro_s316</strain>
    </source>
</reference>
<feature type="domain" description="Impact N-terminal" evidence="2">
    <location>
        <begin position="18"/>
        <end position="125"/>
    </location>
</feature>
<dbReference type="PANTHER" id="PTHR16301">
    <property type="entry name" value="IMPACT-RELATED"/>
    <property type="match status" value="1"/>
</dbReference>
<dbReference type="RefSeq" id="WP_154624678.1">
    <property type="nucleotide sequence ID" value="NZ_CP095443.1"/>
</dbReference>
<dbReference type="GO" id="GO:0017111">
    <property type="term" value="F:ribonucleoside triphosphate phosphatase activity"/>
    <property type="evidence" value="ECO:0007669"/>
    <property type="project" value="UniProtKB-ARBA"/>
</dbReference>
<dbReference type="GO" id="GO:0005737">
    <property type="term" value="C:cytoplasm"/>
    <property type="evidence" value="ECO:0007669"/>
    <property type="project" value="TreeGrafter"/>
</dbReference>
<dbReference type="PROSITE" id="PS00910">
    <property type="entry name" value="UPF0029"/>
    <property type="match status" value="1"/>
</dbReference>
<dbReference type="GO" id="GO:0032561">
    <property type="term" value="F:guanyl ribonucleotide binding"/>
    <property type="evidence" value="ECO:0007669"/>
    <property type="project" value="UniProtKB-ARBA"/>
</dbReference>
<dbReference type="InterPro" id="IPR015796">
    <property type="entry name" value="Impact_YigZ-like"/>
</dbReference>
<dbReference type="Gene3D" id="3.30.70.240">
    <property type="match status" value="1"/>
</dbReference>
<evidence type="ECO:0000313" key="5">
    <source>
        <dbReference type="EMBL" id="MER5078646.1"/>
    </source>
</evidence>
<feature type="domain" description="UPF0029" evidence="3">
    <location>
        <begin position="141"/>
        <end position="195"/>
    </location>
</feature>
<evidence type="ECO:0000313" key="6">
    <source>
        <dbReference type="Proteomes" id="UP001495779"/>
    </source>
</evidence>
<proteinExistence type="inferred from homology"/>
<accession>A0AAI9HYK0</accession>
<dbReference type="PANTHER" id="PTHR16301:SF20">
    <property type="entry name" value="IMPACT FAMILY MEMBER YIGZ"/>
    <property type="match status" value="1"/>
</dbReference>
<evidence type="ECO:0000259" key="3">
    <source>
        <dbReference type="Pfam" id="PF09186"/>
    </source>
</evidence>
<comment type="caution">
    <text evidence="4">The sequence shown here is derived from an EMBL/GenBank/DDBJ whole genome shotgun (WGS) entry which is preliminary data.</text>
</comment>
<dbReference type="InterPro" id="IPR020568">
    <property type="entry name" value="Ribosomal_Su5_D2-typ_SF"/>
</dbReference>
<dbReference type="Gene3D" id="3.30.230.30">
    <property type="entry name" value="Impact, N-terminal domain"/>
    <property type="match status" value="1"/>
</dbReference>
<dbReference type="Pfam" id="PF09186">
    <property type="entry name" value="DUF1949"/>
    <property type="match status" value="1"/>
</dbReference>
<comment type="similarity">
    <text evidence="1">Belongs to the IMPACT family.</text>
</comment>
<gene>
    <name evidence="4" type="ORF">JRA39_001140</name>
    <name evidence="5" type="ORF">KDV35_17550</name>
</gene>
<dbReference type="NCBIfam" id="TIGR00257">
    <property type="entry name" value="IMPACT_YIGZ"/>
    <property type="match status" value="1"/>
</dbReference>
<dbReference type="InterPro" id="IPR023582">
    <property type="entry name" value="Impact"/>
</dbReference>
<name>A0AAI9HYK0_PROST</name>
<dbReference type="SUPFAM" id="SSF54980">
    <property type="entry name" value="EF-G C-terminal domain-like"/>
    <property type="match status" value="1"/>
</dbReference>
<evidence type="ECO:0000313" key="4">
    <source>
        <dbReference type="EMBL" id="EMP9432123.1"/>
    </source>
</evidence>
<sequence>MKAYLIPAESISYTEEIKKSRFITYLAHTDGIDAAKDYIQSIKAQYPDARHHCWAFVAGRPDDSQQLGFSDDGEPTGTAGKPIMAQLLGSHLGEVTCVVVRYFGGIKLGTGGLVKAYGNGAQQALKLLPTQTKVPQKFFHLVCDYSFINTVEQLVAQVNGMIVHSEYNETVFLRIAIPATLEHEVNDKLRDMSRGALELIPESESLIG</sequence>
<dbReference type="SUPFAM" id="SSF54211">
    <property type="entry name" value="Ribosomal protein S5 domain 2-like"/>
    <property type="match status" value="1"/>
</dbReference>
<dbReference type="GO" id="GO:0043168">
    <property type="term" value="F:anion binding"/>
    <property type="evidence" value="ECO:0007669"/>
    <property type="project" value="UniProtKB-ARBA"/>
</dbReference>
<dbReference type="InterPro" id="IPR035647">
    <property type="entry name" value="EFG_III/V"/>
</dbReference>
<organism evidence="4">
    <name type="scientific">Providencia stuartii</name>
    <dbReference type="NCBI Taxonomy" id="588"/>
    <lineage>
        <taxon>Bacteria</taxon>
        <taxon>Pseudomonadati</taxon>
        <taxon>Pseudomonadota</taxon>
        <taxon>Gammaproteobacteria</taxon>
        <taxon>Enterobacterales</taxon>
        <taxon>Morganellaceae</taxon>
        <taxon>Providencia</taxon>
    </lineage>
</organism>
<dbReference type="Proteomes" id="UP001495779">
    <property type="component" value="Unassembled WGS sequence"/>
</dbReference>
<evidence type="ECO:0000256" key="1">
    <source>
        <dbReference type="ARBA" id="ARBA00007665"/>
    </source>
</evidence>